<dbReference type="EMBL" id="CP147846">
    <property type="protein sequence ID" value="WXG71389.1"/>
    <property type="molecule type" value="Genomic_DNA"/>
</dbReference>
<proteinExistence type="predicted"/>
<dbReference type="SUPFAM" id="SSF47413">
    <property type="entry name" value="lambda repressor-like DNA-binding domains"/>
    <property type="match status" value="1"/>
</dbReference>
<protein>
    <submittedName>
        <fullName evidence="5">LacI family DNA-binding transcriptional regulator</fullName>
    </submittedName>
</protein>
<keyword evidence="6" id="KW-1185">Reference proteome</keyword>
<reference evidence="5 6" key="1">
    <citation type="submission" date="2024-03" db="EMBL/GenBank/DDBJ databases">
        <title>Natural products discovery in diverse microorganisms through a two-stage MS feature dereplication strategy.</title>
        <authorList>
            <person name="Zhang R."/>
        </authorList>
    </citation>
    <scope>NUCLEOTIDE SEQUENCE [LARGE SCALE GENOMIC DNA]</scope>
    <source>
        <strain evidence="5 6">18930</strain>
    </source>
</reference>
<dbReference type="InterPro" id="IPR010982">
    <property type="entry name" value="Lambda_DNA-bd_dom_sf"/>
</dbReference>
<dbReference type="Proteomes" id="UP001432000">
    <property type="component" value="Chromosome"/>
</dbReference>
<dbReference type="PANTHER" id="PTHR30146:SF109">
    <property type="entry name" value="HTH-TYPE TRANSCRIPTIONAL REGULATOR GALS"/>
    <property type="match status" value="1"/>
</dbReference>
<dbReference type="Pfam" id="PF00356">
    <property type="entry name" value="LacI"/>
    <property type="match status" value="1"/>
</dbReference>
<dbReference type="GO" id="GO:0003677">
    <property type="term" value="F:DNA binding"/>
    <property type="evidence" value="ECO:0007669"/>
    <property type="project" value="UniProtKB-KW"/>
</dbReference>
<evidence type="ECO:0000256" key="3">
    <source>
        <dbReference type="ARBA" id="ARBA00023163"/>
    </source>
</evidence>
<feature type="domain" description="HTH lacI-type" evidence="4">
    <location>
        <begin position="4"/>
        <end position="58"/>
    </location>
</feature>
<accession>A0ABZ2PQR7</accession>
<dbReference type="PROSITE" id="PS50932">
    <property type="entry name" value="HTH_LACI_2"/>
    <property type="match status" value="1"/>
</dbReference>
<dbReference type="CDD" id="cd01392">
    <property type="entry name" value="HTH_LacI"/>
    <property type="match status" value="1"/>
</dbReference>
<dbReference type="Pfam" id="PF13377">
    <property type="entry name" value="Peripla_BP_3"/>
    <property type="match status" value="1"/>
</dbReference>
<dbReference type="InterPro" id="IPR028082">
    <property type="entry name" value="Peripla_BP_I"/>
</dbReference>
<dbReference type="SMART" id="SM00354">
    <property type="entry name" value="HTH_LACI"/>
    <property type="match status" value="1"/>
</dbReference>
<dbReference type="Gene3D" id="1.10.260.40">
    <property type="entry name" value="lambda repressor-like DNA-binding domains"/>
    <property type="match status" value="1"/>
</dbReference>
<dbReference type="CDD" id="cd06267">
    <property type="entry name" value="PBP1_LacI_sugar_binding-like"/>
    <property type="match status" value="1"/>
</dbReference>
<evidence type="ECO:0000313" key="6">
    <source>
        <dbReference type="Proteomes" id="UP001432000"/>
    </source>
</evidence>
<keyword evidence="2 5" id="KW-0238">DNA-binding</keyword>
<sequence length="335" mass="35928">MAQPTIRTVAAHAGVSKSLVSLVLRGSSSVSEEKRTAVENAIRELGYRPNLSARSLTQKRTHIVGVLLNDLRNPWFVDCLEGMNSILQQHDLKMFLADGRLDRSSDASYLESFMDLRLDGLALVGTRAPTPALIQAAATMPTVVVASRDLECAGVDVVANDDELGTRLAVDHLADLGHRRIAHLAGVGAVADIRADSYRDAMTRHGFARFIRVVPSGMTEDDGHRAADTLLDGPSRPSAVYAVNDMVAIGAMTACQERGLAVPLDISIIGYDNTYLARLRHVQLTSVDNATIEVGRRAASALIQRIADPTAPGSLELVPPALHVRASTTSPTRNS</sequence>
<keyword evidence="1" id="KW-0805">Transcription regulation</keyword>
<evidence type="ECO:0000256" key="1">
    <source>
        <dbReference type="ARBA" id="ARBA00023015"/>
    </source>
</evidence>
<dbReference type="RefSeq" id="WP_338893118.1">
    <property type="nucleotide sequence ID" value="NZ_CP147846.1"/>
</dbReference>
<evidence type="ECO:0000259" key="4">
    <source>
        <dbReference type="PROSITE" id="PS50932"/>
    </source>
</evidence>
<dbReference type="InterPro" id="IPR000843">
    <property type="entry name" value="HTH_LacI"/>
</dbReference>
<dbReference type="Gene3D" id="3.40.50.2300">
    <property type="match status" value="2"/>
</dbReference>
<name>A0ABZ2PQR7_9NOCA</name>
<dbReference type="InterPro" id="IPR046335">
    <property type="entry name" value="LacI/GalR-like_sensor"/>
</dbReference>
<dbReference type="SUPFAM" id="SSF53822">
    <property type="entry name" value="Periplasmic binding protein-like I"/>
    <property type="match status" value="1"/>
</dbReference>
<gene>
    <name evidence="5" type="ORF">WDS16_13405</name>
</gene>
<evidence type="ECO:0000313" key="5">
    <source>
        <dbReference type="EMBL" id="WXG71389.1"/>
    </source>
</evidence>
<evidence type="ECO:0000256" key="2">
    <source>
        <dbReference type="ARBA" id="ARBA00023125"/>
    </source>
</evidence>
<organism evidence="5 6">
    <name type="scientific">Rhodococcus sovatensis</name>
    <dbReference type="NCBI Taxonomy" id="1805840"/>
    <lineage>
        <taxon>Bacteria</taxon>
        <taxon>Bacillati</taxon>
        <taxon>Actinomycetota</taxon>
        <taxon>Actinomycetes</taxon>
        <taxon>Mycobacteriales</taxon>
        <taxon>Nocardiaceae</taxon>
        <taxon>Rhodococcus</taxon>
    </lineage>
</organism>
<keyword evidence="3" id="KW-0804">Transcription</keyword>
<dbReference type="PANTHER" id="PTHR30146">
    <property type="entry name" value="LACI-RELATED TRANSCRIPTIONAL REPRESSOR"/>
    <property type="match status" value="1"/>
</dbReference>